<dbReference type="Gene3D" id="6.10.250.3150">
    <property type="match status" value="1"/>
</dbReference>
<feature type="region of interest" description="Disordered" evidence="2">
    <location>
        <begin position="252"/>
        <end position="303"/>
    </location>
</feature>
<feature type="signal peptide" evidence="3">
    <location>
        <begin position="1"/>
        <end position="22"/>
    </location>
</feature>
<dbReference type="Pfam" id="PF24568">
    <property type="entry name" value="CC_PcsB"/>
    <property type="match status" value="1"/>
</dbReference>
<evidence type="ECO:0000313" key="7">
    <source>
        <dbReference type="Proteomes" id="UP001596410"/>
    </source>
</evidence>
<feature type="domain" description="M23ase beta-sheet core" evidence="4">
    <location>
        <begin position="324"/>
        <end position="425"/>
    </location>
</feature>
<keyword evidence="7" id="KW-1185">Reference proteome</keyword>
<keyword evidence="6" id="KW-0378">Hydrolase</keyword>
<name>A0ABW2EIW0_9BACI</name>
<protein>
    <submittedName>
        <fullName evidence="6">Murein hydrolase activator EnvC family protein</fullName>
    </submittedName>
</protein>
<dbReference type="Proteomes" id="UP001596410">
    <property type="component" value="Unassembled WGS sequence"/>
</dbReference>
<dbReference type="PANTHER" id="PTHR21666:SF270">
    <property type="entry name" value="MUREIN HYDROLASE ACTIVATOR ENVC"/>
    <property type="match status" value="1"/>
</dbReference>
<feature type="compositionally biased region" description="Low complexity" evidence="2">
    <location>
        <begin position="274"/>
        <end position="297"/>
    </location>
</feature>
<feature type="chain" id="PRO_5046832664" evidence="3">
    <location>
        <begin position="23"/>
        <end position="433"/>
    </location>
</feature>
<evidence type="ECO:0000256" key="3">
    <source>
        <dbReference type="SAM" id="SignalP"/>
    </source>
</evidence>
<evidence type="ECO:0000259" key="5">
    <source>
        <dbReference type="Pfam" id="PF24568"/>
    </source>
</evidence>
<dbReference type="GO" id="GO:0016787">
    <property type="term" value="F:hydrolase activity"/>
    <property type="evidence" value="ECO:0007669"/>
    <property type="project" value="UniProtKB-KW"/>
</dbReference>
<keyword evidence="1 3" id="KW-0732">Signal</keyword>
<dbReference type="InterPro" id="IPR057309">
    <property type="entry name" value="PcsB_CC"/>
</dbReference>
<sequence>MKAKLIVSVLFVFFLASGLLTSQISAESNEEKLNDVKKQQEEKASEKQEKLNEINKIQQKQETVDDKIKKIEQEIEETSSNIQVKEDEISQTTSDIEKLKEEITVIEERIAERDSLLKERVKSMHQNGGSIDYLDVLMGAQNFGDLLERVMSLNTIAEQDQEILTEHQNDKKEVDQKKQEVEEQLQALEQKKEELESLQSELNNKKSEQDEYMSLLEKEEKELHNHTMELEEEQETLRAQEVAIKEEIERQKELERQKERERQEELARKRKSNQEQSNSQVNQTSQSDSSGSTSTGQANASGSTFNWPSAGVLTSGIGQRGGSFHAGIDIAKAGTVPIRAAADGTVIRAYKSSSYGNVVYISHYINGQTYTTLYAHMRSTPSVSTGQSVSAGTFLGNMGNTGRSRGQHLHFELHKGSWNGSKSNAVNPLQYLP</sequence>
<feature type="compositionally biased region" description="Basic and acidic residues" evidence="2">
    <location>
        <begin position="252"/>
        <end position="267"/>
    </location>
</feature>
<dbReference type="InterPro" id="IPR011055">
    <property type="entry name" value="Dup_hybrid_motif"/>
</dbReference>
<feature type="domain" description="Peptidoglycan hydrolase PcsB coiled-coil" evidence="5">
    <location>
        <begin position="103"/>
        <end position="177"/>
    </location>
</feature>
<comment type="caution">
    <text evidence="6">The sequence shown here is derived from an EMBL/GenBank/DDBJ whole genome shotgun (WGS) entry which is preliminary data.</text>
</comment>
<feature type="compositionally biased region" description="Basic and acidic residues" evidence="2">
    <location>
        <begin position="35"/>
        <end position="53"/>
    </location>
</feature>
<gene>
    <name evidence="6" type="ORF">ACFQIC_10250</name>
</gene>
<dbReference type="Pfam" id="PF01551">
    <property type="entry name" value="Peptidase_M23"/>
    <property type="match status" value="1"/>
</dbReference>
<evidence type="ECO:0000313" key="6">
    <source>
        <dbReference type="EMBL" id="MFC7062238.1"/>
    </source>
</evidence>
<evidence type="ECO:0000259" key="4">
    <source>
        <dbReference type="Pfam" id="PF01551"/>
    </source>
</evidence>
<dbReference type="CDD" id="cd12797">
    <property type="entry name" value="M23_peptidase"/>
    <property type="match status" value="1"/>
</dbReference>
<dbReference type="SUPFAM" id="SSF51261">
    <property type="entry name" value="Duplicated hybrid motif"/>
    <property type="match status" value="1"/>
</dbReference>
<dbReference type="PANTHER" id="PTHR21666">
    <property type="entry name" value="PEPTIDASE-RELATED"/>
    <property type="match status" value="1"/>
</dbReference>
<dbReference type="RefSeq" id="WP_204708171.1">
    <property type="nucleotide sequence ID" value="NZ_JBHSZV010000025.1"/>
</dbReference>
<evidence type="ECO:0000256" key="1">
    <source>
        <dbReference type="ARBA" id="ARBA00022729"/>
    </source>
</evidence>
<dbReference type="Gene3D" id="2.70.70.10">
    <property type="entry name" value="Glucose Permease (Domain IIA)"/>
    <property type="match status" value="1"/>
</dbReference>
<dbReference type="EMBL" id="JBHSZV010000025">
    <property type="protein sequence ID" value="MFC7062238.1"/>
    <property type="molecule type" value="Genomic_DNA"/>
</dbReference>
<organism evidence="6 7">
    <name type="scientific">Halobacillus seohaensis</name>
    <dbReference type="NCBI Taxonomy" id="447421"/>
    <lineage>
        <taxon>Bacteria</taxon>
        <taxon>Bacillati</taxon>
        <taxon>Bacillota</taxon>
        <taxon>Bacilli</taxon>
        <taxon>Bacillales</taxon>
        <taxon>Bacillaceae</taxon>
        <taxon>Halobacillus</taxon>
    </lineage>
</organism>
<reference evidence="7" key="1">
    <citation type="journal article" date="2019" name="Int. J. Syst. Evol. Microbiol.">
        <title>The Global Catalogue of Microorganisms (GCM) 10K type strain sequencing project: providing services to taxonomists for standard genome sequencing and annotation.</title>
        <authorList>
            <consortium name="The Broad Institute Genomics Platform"/>
            <consortium name="The Broad Institute Genome Sequencing Center for Infectious Disease"/>
            <person name="Wu L."/>
            <person name="Ma J."/>
        </authorList>
    </citation>
    <scope>NUCLEOTIDE SEQUENCE [LARGE SCALE GENOMIC DNA]</scope>
    <source>
        <strain evidence="7">CGMCC 4.1621</strain>
    </source>
</reference>
<dbReference type="InterPro" id="IPR050570">
    <property type="entry name" value="Cell_wall_metabolism_enzyme"/>
</dbReference>
<feature type="region of interest" description="Disordered" evidence="2">
    <location>
        <begin position="35"/>
        <end position="54"/>
    </location>
</feature>
<accession>A0ABW2EIW0</accession>
<dbReference type="InterPro" id="IPR016047">
    <property type="entry name" value="M23ase_b-sheet_dom"/>
</dbReference>
<proteinExistence type="predicted"/>
<evidence type="ECO:0000256" key="2">
    <source>
        <dbReference type="SAM" id="MobiDB-lite"/>
    </source>
</evidence>